<comment type="subcellular location">
    <subcellularLocation>
        <location evidence="1 9 10">Cytoplasm</location>
    </subcellularLocation>
</comment>
<dbReference type="Pfam" id="PF02463">
    <property type="entry name" value="SMC_N"/>
    <property type="match status" value="1"/>
</dbReference>
<evidence type="ECO:0000256" key="4">
    <source>
        <dbReference type="ARBA" id="ARBA00022490"/>
    </source>
</evidence>
<comment type="similarity">
    <text evidence="2 9 10">Belongs to the RecF family.</text>
</comment>
<dbReference type="Gene3D" id="3.40.50.300">
    <property type="entry name" value="P-loop containing nucleotide triphosphate hydrolases"/>
    <property type="match status" value="1"/>
</dbReference>
<dbReference type="RefSeq" id="WP_145343806.1">
    <property type="nucleotide sequence ID" value="NZ_SMLY01000082.1"/>
</dbReference>
<dbReference type="OrthoDB" id="9803889at2"/>
<reference evidence="12 13" key="1">
    <citation type="submission" date="2019-07" db="EMBL/GenBank/DDBJ databases">
        <title>Genomic Encyclopedia of Archaeal and Bacterial Type Strains, Phase II (KMG-II): from individual species to whole genera.</title>
        <authorList>
            <person name="Goeker M."/>
        </authorList>
    </citation>
    <scope>NUCLEOTIDE SEQUENCE [LARGE SCALE GENOMIC DNA]</scope>
    <source>
        <strain evidence="12 13">ATCC BAA-252</strain>
    </source>
</reference>
<dbReference type="NCBIfam" id="TIGR00611">
    <property type="entry name" value="recf"/>
    <property type="match status" value="1"/>
</dbReference>
<dbReference type="GO" id="GO:0005737">
    <property type="term" value="C:cytoplasm"/>
    <property type="evidence" value="ECO:0007669"/>
    <property type="project" value="UniProtKB-SubCell"/>
</dbReference>
<dbReference type="Proteomes" id="UP000320593">
    <property type="component" value="Unassembled WGS sequence"/>
</dbReference>
<evidence type="ECO:0000256" key="9">
    <source>
        <dbReference type="HAMAP-Rule" id="MF_00365"/>
    </source>
</evidence>
<evidence type="ECO:0000256" key="10">
    <source>
        <dbReference type="RuleBase" id="RU000578"/>
    </source>
</evidence>
<feature type="binding site" evidence="9">
    <location>
        <begin position="36"/>
        <end position="43"/>
    </location>
    <ligand>
        <name>ATP</name>
        <dbReference type="ChEBI" id="CHEBI:30616"/>
    </ligand>
</feature>
<dbReference type="SUPFAM" id="SSF52540">
    <property type="entry name" value="P-loop containing nucleoside triphosphate hydrolases"/>
    <property type="match status" value="1"/>
</dbReference>
<protein>
    <recommendedName>
        <fullName evidence="3 9">DNA replication and repair protein RecF</fullName>
    </recommendedName>
</protein>
<keyword evidence="6 9" id="KW-0547">Nucleotide-binding</keyword>
<accession>A0A562T345</accession>
<dbReference type="GO" id="GO:0005524">
    <property type="term" value="F:ATP binding"/>
    <property type="evidence" value="ECO:0007669"/>
    <property type="project" value="UniProtKB-UniRule"/>
</dbReference>
<dbReference type="InterPro" id="IPR003395">
    <property type="entry name" value="RecF/RecN/SMC_N"/>
</dbReference>
<dbReference type="GO" id="GO:0000731">
    <property type="term" value="P:DNA synthesis involved in DNA repair"/>
    <property type="evidence" value="ECO:0007669"/>
    <property type="project" value="TreeGrafter"/>
</dbReference>
<keyword evidence="4 9" id="KW-0963">Cytoplasm</keyword>
<dbReference type="PROSITE" id="PS00618">
    <property type="entry name" value="RECF_2"/>
    <property type="match status" value="1"/>
</dbReference>
<organism evidence="12 13">
    <name type="scientific">Roseibium hamelinense</name>
    <dbReference type="NCBI Taxonomy" id="150831"/>
    <lineage>
        <taxon>Bacteria</taxon>
        <taxon>Pseudomonadati</taxon>
        <taxon>Pseudomonadota</taxon>
        <taxon>Alphaproteobacteria</taxon>
        <taxon>Hyphomicrobiales</taxon>
        <taxon>Stappiaceae</taxon>
        <taxon>Roseibium</taxon>
    </lineage>
</organism>
<evidence type="ECO:0000256" key="8">
    <source>
        <dbReference type="ARBA" id="ARBA00023125"/>
    </source>
</evidence>
<keyword evidence="8 9" id="KW-0238">DNA-binding</keyword>
<dbReference type="InterPro" id="IPR027417">
    <property type="entry name" value="P-loop_NTPase"/>
</dbReference>
<evidence type="ECO:0000256" key="7">
    <source>
        <dbReference type="ARBA" id="ARBA00022840"/>
    </source>
</evidence>
<dbReference type="AlphaFoldDB" id="A0A562T345"/>
<keyword evidence="9 10" id="KW-0742">SOS response</keyword>
<keyword evidence="13" id="KW-1185">Reference proteome</keyword>
<gene>
    <name evidence="9" type="primary">recF</name>
    <name evidence="12" type="ORF">JM93_02567</name>
</gene>
<dbReference type="HAMAP" id="MF_00365">
    <property type="entry name" value="RecF"/>
    <property type="match status" value="1"/>
</dbReference>
<comment type="function">
    <text evidence="9 10">The RecF protein is involved in DNA metabolism; it is required for DNA replication and normal SOS inducibility. RecF binds preferentially to single-stranded, linear DNA. It also seems to bind ATP.</text>
</comment>
<dbReference type="PROSITE" id="PS00617">
    <property type="entry name" value="RECF_1"/>
    <property type="match status" value="1"/>
</dbReference>
<evidence type="ECO:0000256" key="2">
    <source>
        <dbReference type="ARBA" id="ARBA00008016"/>
    </source>
</evidence>
<keyword evidence="7 9" id="KW-0067">ATP-binding</keyword>
<evidence type="ECO:0000256" key="1">
    <source>
        <dbReference type="ARBA" id="ARBA00004496"/>
    </source>
</evidence>
<keyword evidence="9 10" id="KW-0227">DNA damage</keyword>
<evidence type="ECO:0000313" key="12">
    <source>
        <dbReference type="EMBL" id="TWI87326.1"/>
    </source>
</evidence>
<dbReference type="GO" id="GO:0003697">
    <property type="term" value="F:single-stranded DNA binding"/>
    <property type="evidence" value="ECO:0007669"/>
    <property type="project" value="UniProtKB-UniRule"/>
</dbReference>
<sequence length="382" mass="40891">MTGTAAALITRLTLSDFRNYRHLDIQFSARLSAFVGDNGAGKTNVLEAISFLTAGRGIRRAGLSDIARHAGSGGWSVAARLAGEFLETRIGTGFTPGEAGRKVRIDGADARSTEALLDHVRALWLVPSMDGLFLGPGSDRRRFLDRLTLSLDPAHGRRVGDFEKALRNRNKVLEQGAPDAYANAVETQVAELGTAVSLARRETTALLTSALSAQSKIANAFPSADVVLAGEFETEFEGAAASDIEDAYRTALQTTRRRDQAAGRTLFGPHLSDLKVHHREKQMPASKCSTGEQKALLIGLILGHAGLTKSMTGSPPVLLLDEVAAHLDPNRREALFEKLHAMGGQVFMTGTDAGLFEALPASGEIFSIDNSRARLLKSSNHP</sequence>
<evidence type="ECO:0000313" key="13">
    <source>
        <dbReference type="Proteomes" id="UP000320593"/>
    </source>
</evidence>
<dbReference type="GO" id="GO:0006260">
    <property type="term" value="P:DNA replication"/>
    <property type="evidence" value="ECO:0007669"/>
    <property type="project" value="UniProtKB-UniRule"/>
</dbReference>
<dbReference type="InterPro" id="IPR018078">
    <property type="entry name" value="DNA-binding_RecF_CS"/>
</dbReference>
<proteinExistence type="inferred from homology"/>
<comment type="caution">
    <text evidence="12">The sequence shown here is derived from an EMBL/GenBank/DDBJ whole genome shotgun (WGS) entry which is preliminary data.</text>
</comment>
<keyword evidence="5 9" id="KW-0235">DNA replication</keyword>
<dbReference type="GO" id="GO:0009432">
    <property type="term" value="P:SOS response"/>
    <property type="evidence" value="ECO:0007669"/>
    <property type="project" value="UniProtKB-UniRule"/>
</dbReference>
<dbReference type="PANTHER" id="PTHR32182">
    <property type="entry name" value="DNA REPLICATION AND REPAIR PROTEIN RECF"/>
    <property type="match status" value="1"/>
</dbReference>
<dbReference type="PANTHER" id="PTHR32182:SF0">
    <property type="entry name" value="DNA REPLICATION AND REPAIR PROTEIN RECF"/>
    <property type="match status" value="1"/>
</dbReference>
<evidence type="ECO:0000256" key="5">
    <source>
        <dbReference type="ARBA" id="ARBA00022705"/>
    </source>
</evidence>
<name>A0A562T345_9HYPH</name>
<keyword evidence="9 10" id="KW-0234">DNA repair</keyword>
<dbReference type="InterPro" id="IPR001238">
    <property type="entry name" value="DNA-binding_RecF"/>
</dbReference>
<dbReference type="GO" id="GO:0006302">
    <property type="term" value="P:double-strand break repair"/>
    <property type="evidence" value="ECO:0007669"/>
    <property type="project" value="TreeGrafter"/>
</dbReference>
<evidence type="ECO:0000256" key="6">
    <source>
        <dbReference type="ARBA" id="ARBA00022741"/>
    </source>
</evidence>
<dbReference type="InterPro" id="IPR042174">
    <property type="entry name" value="RecF_2"/>
</dbReference>
<evidence type="ECO:0000259" key="11">
    <source>
        <dbReference type="Pfam" id="PF02463"/>
    </source>
</evidence>
<dbReference type="EMBL" id="VLLF01000005">
    <property type="protein sequence ID" value="TWI87326.1"/>
    <property type="molecule type" value="Genomic_DNA"/>
</dbReference>
<dbReference type="Gene3D" id="1.20.1050.90">
    <property type="entry name" value="RecF/RecN/SMC, N-terminal domain"/>
    <property type="match status" value="1"/>
</dbReference>
<evidence type="ECO:0000256" key="3">
    <source>
        <dbReference type="ARBA" id="ARBA00020170"/>
    </source>
</evidence>
<feature type="domain" description="RecF/RecN/SMC N-terminal" evidence="11">
    <location>
        <begin position="9"/>
        <end position="359"/>
    </location>
</feature>